<feature type="transmembrane region" description="Helical" evidence="8">
    <location>
        <begin position="219"/>
        <end position="242"/>
    </location>
</feature>
<proteinExistence type="inferred from homology"/>
<comment type="caution">
    <text evidence="10">The sequence shown here is derived from an EMBL/GenBank/DDBJ whole genome shotgun (WGS) entry which is preliminary data.</text>
</comment>
<feature type="transmembrane region" description="Helical" evidence="8">
    <location>
        <begin position="112"/>
        <end position="136"/>
    </location>
</feature>
<evidence type="ECO:0000256" key="8">
    <source>
        <dbReference type="RuleBase" id="RU363032"/>
    </source>
</evidence>
<gene>
    <name evidence="10" type="ORF">E4V82_10000</name>
</gene>
<dbReference type="PANTHER" id="PTHR42929:SF1">
    <property type="entry name" value="INNER MEMBRANE ABC TRANSPORTER PERMEASE PROTEIN YDCU-RELATED"/>
    <property type="match status" value="1"/>
</dbReference>
<dbReference type="GO" id="GO:0055085">
    <property type="term" value="P:transmembrane transport"/>
    <property type="evidence" value="ECO:0007669"/>
    <property type="project" value="InterPro"/>
</dbReference>
<dbReference type="GO" id="GO:0005886">
    <property type="term" value="C:plasma membrane"/>
    <property type="evidence" value="ECO:0007669"/>
    <property type="project" value="UniProtKB-SubCell"/>
</dbReference>
<dbReference type="RefSeq" id="WP_152752206.1">
    <property type="nucleotide sequence ID" value="NZ_SPSE01000027.1"/>
</dbReference>
<feature type="domain" description="ABC transmembrane type-1" evidence="9">
    <location>
        <begin position="77"/>
        <end position="283"/>
    </location>
</feature>
<name>A0A5N7J117_9CLOT</name>
<evidence type="ECO:0000256" key="3">
    <source>
        <dbReference type="ARBA" id="ARBA00022448"/>
    </source>
</evidence>
<evidence type="ECO:0000256" key="6">
    <source>
        <dbReference type="ARBA" id="ARBA00022989"/>
    </source>
</evidence>
<comment type="subcellular location">
    <subcellularLocation>
        <location evidence="1 8">Cell membrane</location>
        <topology evidence="1 8">Multi-pass membrane protein</topology>
    </subcellularLocation>
</comment>
<dbReference type="AlphaFoldDB" id="A0A5N7J117"/>
<dbReference type="Proteomes" id="UP000342249">
    <property type="component" value="Unassembled WGS sequence"/>
</dbReference>
<dbReference type="CDD" id="cd06261">
    <property type="entry name" value="TM_PBP2"/>
    <property type="match status" value="1"/>
</dbReference>
<keyword evidence="7 8" id="KW-0472">Membrane</keyword>
<feature type="transmembrane region" description="Helical" evidence="8">
    <location>
        <begin position="72"/>
        <end position="100"/>
    </location>
</feature>
<dbReference type="EMBL" id="SPSF01000026">
    <property type="protein sequence ID" value="MPQ62440.1"/>
    <property type="molecule type" value="Genomic_DNA"/>
</dbReference>
<dbReference type="PANTHER" id="PTHR42929">
    <property type="entry name" value="INNER MEMBRANE ABC TRANSPORTER PERMEASE PROTEIN YDCU-RELATED-RELATED"/>
    <property type="match status" value="1"/>
</dbReference>
<dbReference type="Pfam" id="PF00528">
    <property type="entry name" value="BPD_transp_1"/>
    <property type="match status" value="1"/>
</dbReference>
<evidence type="ECO:0000256" key="1">
    <source>
        <dbReference type="ARBA" id="ARBA00004651"/>
    </source>
</evidence>
<evidence type="ECO:0000313" key="11">
    <source>
        <dbReference type="Proteomes" id="UP000342249"/>
    </source>
</evidence>
<dbReference type="InterPro" id="IPR035906">
    <property type="entry name" value="MetI-like_sf"/>
</dbReference>
<evidence type="ECO:0000256" key="7">
    <source>
        <dbReference type="ARBA" id="ARBA00023136"/>
    </source>
</evidence>
<evidence type="ECO:0000313" key="10">
    <source>
        <dbReference type="EMBL" id="MPQ62440.1"/>
    </source>
</evidence>
<keyword evidence="4" id="KW-1003">Cell membrane</keyword>
<keyword evidence="3 8" id="KW-0813">Transport</keyword>
<organism evidence="10 11">
    <name type="scientific">Clostridium estertheticum</name>
    <dbReference type="NCBI Taxonomy" id="238834"/>
    <lineage>
        <taxon>Bacteria</taxon>
        <taxon>Bacillati</taxon>
        <taxon>Bacillota</taxon>
        <taxon>Clostridia</taxon>
        <taxon>Eubacteriales</taxon>
        <taxon>Clostridiaceae</taxon>
        <taxon>Clostridium</taxon>
    </lineage>
</organism>
<protein>
    <submittedName>
        <fullName evidence="10">ABC transporter permease</fullName>
    </submittedName>
</protein>
<accession>A0A5N7J117</accession>
<dbReference type="SUPFAM" id="SSF161098">
    <property type="entry name" value="MetI-like"/>
    <property type="match status" value="1"/>
</dbReference>
<keyword evidence="5 8" id="KW-0812">Transmembrane</keyword>
<sequence length="296" mass="33546">MKNKKSRNSIKKYLSLHLKYLTTISPALIWLIVFFVMPLLFIVIVSFSTRGEVGNIIYKFTLGNYIRLLDPLYINIFIKSVLIATYTTMLCLIFGYPFAYIIANFNKKFKPLLLLLIILPFWTNSLVRTYAIIVLLKTEGIINTLLLHFHIINIPLNLMYNNFAVLIGMLYMMFPFMVLPLYTSIEKLDKRILDAASDLGAGPFYKFIKIILPLTKGGIVSGSILVFIPTLGLFFVTDLMGGSKVILMSNLIKNQFLTARDWPFGSAISVILIIVMLSVILYSTKLTGTKGTKEVL</sequence>
<feature type="transmembrane region" description="Helical" evidence="8">
    <location>
        <begin position="262"/>
        <end position="283"/>
    </location>
</feature>
<evidence type="ECO:0000256" key="2">
    <source>
        <dbReference type="ARBA" id="ARBA00007069"/>
    </source>
</evidence>
<feature type="transmembrane region" description="Helical" evidence="8">
    <location>
        <begin position="163"/>
        <end position="182"/>
    </location>
</feature>
<dbReference type="PROSITE" id="PS50928">
    <property type="entry name" value="ABC_TM1"/>
    <property type="match status" value="1"/>
</dbReference>
<evidence type="ECO:0000256" key="4">
    <source>
        <dbReference type="ARBA" id="ARBA00022475"/>
    </source>
</evidence>
<evidence type="ECO:0000259" key="9">
    <source>
        <dbReference type="PROSITE" id="PS50928"/>
    </source>
</evidence>
<evidence type="ECO:0000256" key="5">
    <source>
        <dbReference type="ARBA" id="ARBA00022692"/>
    </source>
</evidence>
<keyword evidence="6 8" id="KW-1133">Transmembrane helix</keyword>
<feature type="transmembrane region" description="Helical" evidence="8">
    <location>
        <begin position="20"/>
        <end position="45"/>
    </location>
</feature>
<comment type="similarity">
    <text evidence="2">Belongs to the binding-protein-dependent transport system permease family. CysTW subfamily.</text>
</comment>
<dbReference type="Gene3D" id="1.10.3720.10">
    <property type="entry name" value="MetI-like"/>
    <property type="match status" value="1"/>
</dbReference>
<reference evidence="10 11" key="1">
    <citation type="journal article" date="2019" name="Lett. Appl. Microbiol.">
        <title>A case of 'blown pack' spoilage of vacuum-packaged pork likely associated with Clostridium estertheticum in Canada.</title>
        <authorList>
            <person name="Zhang P."/>
            <person name="Ward P."/>
            <person name="McMullen L.M."/>
            <person name="Yang X."/>
        </authorList>
    </citation>
    <scope>NUCLEOTIDE SEQUENCE [LARGE SCALE GENOMIC DNA]</scope>
    <source>
        <strain evidence="10 11">MA19</strain>
    </source>
</reference>
<dbReference type="InterPro" id="IPR000515">
    <property type="entry name" value="MetI-like"/>
</dbReference>